<gene>
    <name evidence="2" type="ORF">PAM7066_01322</name>
</gene>
<dbReference type="InterPro" id="IPR029068">
    <property type="entry name" value="Glyas_Bleomycin-R_OHBP_Dase"/>
</dbReference>
<dbReference type="InterPro" id="IPR037523">
    <property type="entry name" value="VOC_core"/>
</dbReference>
<dbReference type="InterPro" id="IPR004360">
    <property type="entry name" value="Glyas_Fos-R_dOase_dom"/>
</dbReference>
<dbReference type="Gene3D" id="3.30.720.120">
    <property type="match status" value="1"/>
</dbReference>
<reference evidence="2 3" key="1">
    <citation type="submission" date="2017-03" db="EMBL/GenBank/DDBJ databases">
        <authorList>
            <person name="Afonso C.L."/>
            <person name="Miller P.J."/>
            <person name="Scott M.A."/>
            <person name="Spackman E."/>
            <person name="Goraichik I."/>
            <person name="Dimitrov K.M."/>
            <person name="Suarez D.L."/>
            <person name="Swayne D.E."/>
        </authorList>
    </citation>
    <scope>NUCLEOTIDE SEQUENCE [LARGE SCALE GENOMIC DNA]</scope>
    <source>
        <strain evidence="2 3">CECT 7066</strain>
    </source>
</reference>
<organism evidence="2 3">
    <name type="scientific">Palleronia marisminoris</name>
    <dbReference type="NCBI Taxonomy" id="315423"/>
    <lineage>
        <taxon>Bacteria</taxon>
        <taxon>Pseudomonadati</taxon>
        <taxon>Pseudomonadota</taxon>
        <taxon>Alphaproteobacteria</taxon>
        <taxon>Rhodobacterales</taxon>
        <taxon>Roseobacteraceae</taxon>
        <taxon>Palleronia</taxon>
    </lineage>
</organism>
<dbReference type="Proteomes" id="UP000193870">
    <property type="component" value="Unassembled WGS sequence"/>
</dbReference>
<dbReference type="Pfam" id="PF00903">
    <property type="entry name" value="Glyoxalase"/>
    <property type="match status" value="1"/>
</dbReference>
<dbReference type="AlphaFoldDB" id="A0A1Y5S4C2"/>
<dbReference type="OrthoDB" id="9798201at2"/>
<keyword evidence="3" id="KW-1185">Reference proteome</keyword>
<protein>
    <submittedName>
        <fullName evidence="2">Glyoxalase-like domain protein</fullName>
    </submittedName>
</protein>
<feature type="domain" description="VOC" evidence="1">
    <location>
        <begin position="4"/>
        <end position="123"/>
    </location>
</feature>
<accession>A0A1Y5S4C2</accession>
<evidence type="ECO:0000259" key="1">
    <source>
        <dbReference type="PROSITE" id="PS51819"/>
    </source>
</evidence>
<dbReference type="PROSITE" id="PS51819">
    <property type="entry name" value="VOC"/>
    <property type="match status" value="1"/>
</dbReference>
<evidence type="ECO:0000313" key="2">
    <source>
        <dbReference type="EMBL" id="SLN32317.1"/>
    </source>
</evidence>
<dbReference type="EMBL" id="FWFV01000003">
    <property type="protein sequence ID" value="SLN32317.1"/>
    <property type="molecule type" value="Genomic_DNA"/>
</dbReference>
<evidence type="ECO:0000313" key="3">
    <source>
        <dbReference type="Proteomes" id="UP000193870"/>
    </source>
</evidence>
<dbReference type="Gene3D" id="3.30.720.110">
    <property type="match status" value="1"/>
</dbReference>
<dbReference type="RefSeq" id="WP_085853346.1">
    <property type="nucleotide sequence ID" value="NZ_FOPF01000003.1"/>
</dbReference>
<dbReference type="SUPFAM" id="SSF54593">
    <property type="entry name" value="Glyoxalase/Bleomycin resistance protein/Dihydroxybiphenyl dioxygenase"/>
    <property type="match status" value="1"/>
</dbReference>
<sequence length="141" mass="15906">MRATQYHPVIQTADVAGTSAFYRKHFGFRALFESDWYVHLQQDFDETVNLAILRHDHETIPPEGRGETRGLILNFEVENVDAEEARLREMGVPVAKSLRDEPFGQRHVIFRDPNGVLIDLITPIPPVGEHAAGYATDALPT</sequence>
<name>A0A1Y5S4C2_9RHOB</name>
<dbReference type="STRING" id="315423.SAMN04488020_10342"/>
<proteinExistence type="predicted"/>